<protein>
    <submittedName>
        <fullName evidence="2">Uncharacterized protein</fullName>
    </submittedName>
</protein>
<proteinExistence type="predicted"/>
<dbReference type="Proteomes" id="UP000198949">
    <property type="component" value="Unassembled WGS sequence"/>
</dbReference>
<gene>
    <name evidence="2" type="ORF">SAMN05216270_12546</name>
</gene>
<dbReference type="STRING" id="58114.SAMN05216270_12546"/>
<organism evidence="2 3">
    <name type="scientific">Glycomyces harbinensis</name>
    <dbReference type="NCBI Taxonomy" id="58114"/>
    <lineage>
        <taxon>Bacteria</taxon>
        <taxon>Bacillati</taxon>
        <taxon>Actinomycetota</taxon>
        <taxon>Actinomycetes</taxon>
        <taxon>Glycomycetales</taxon>
        <taxon>Glycomycetaceae</taxon>
        <taxon>Glycomyces</taxon>
    </lineage>
</organism>
<name>A0A1G7DI96_9ACTN</name>
<dbReference type="AlphaFoldDB" id="A0A1G7DI96"/>
<evidence type="ECO:0000313" key="2">
    <source>
        <dbReference type="EMBL" id="SDE51241.1"/>
    </source>
</evidence>
<feature type="compositionally biased region" description="Low complexity" evidence="1">
    <location>
        <begin position="14"/>
        <end position="25"/>
    </location>
</feature>
<feature type="compositionally biased region" description="Acidic residues" evidence="1">
    <location>
        <begin position="26"/>
        <end position="75"/>
    </location>
</feature>
<dbReference type="EMBL" id="FNAD01000025">
    <property type="protein sequence ID" value="SDE51241.1"/>
    <property type="molecule type" value="Genomic_DNA"/>
</dbReference>
<reference evidence="3" key="1">
    <citation type="submission" date="2016-10" db="EMBL/GenBank/DDBJ databases">
        <authorList>
            <person name="Varghese N."/>
            <person name="Submissions S."/>
        </authorList>
    </citation>
    <scope>NUCLEOTIDE SEQUENCE [LARGE SCALE GENOMIC DNA]</scope>
    <source>
        <strain evidence="3">CGMCC 4.3516</strain>
    </source>
</reference>
<keyword evidence="3" id="KW-1185">Reference proteome</keyword>
<feature type="region of interest" description="Disordered" evidence="1">
    <location>
        <begin position="1"/>
        <end position="101"/>
    </location>
</feature>
<accession>A0A1G7DI96</accession>
<evidence type="ECO:0000313" key="3">
    <source>
        <dbReference type="Proteomes" id="UP000198949"/>
    </source>
</evidence>
<evidence type="ECO:0000256" key="1">
    <source>
        <dbReference type="SAM" id="MobiDB-lite"/>
    </source>
</evidence>
<sequence length="101" mass="10922">MTDELFGDEGGFGDDFFASLAASPDDPADDGPAPEDDLFADDDAFLYETEEDGSFETEAADFDADDEPFALEPDFDPDHDFDHEDEHEFGPDTGPGFGTGL</sequence>
<dbReference type="RefSeq" id="WP_091040553.1">
    <property type="nucleotide sequence ID" value="NZ_FNAD01000025.1"/>
</dbReference>
<feature type="compositionally biased region" description="Basic and acidic residues" evidence="1">
    <location>
        <begin position="76"/>
        <end position="90"/>
    </location>
</feature>